<dbReference type="Gene3D" id="2.70.98.10">
    <property type="match status" value="1"/>
</dbReference>
<evidence type="ECO:0000256" key="2">
    <source>
        <dbReference type="ARBA" id="ARBA00022729"/>
    </source>
</evidence>
<dbReference type="EMBL" id="JBFCZG010000001">
    <property type="protein sequence ID" value="KAL3428412.1"/>
    <property type="molecule type" value="Genomic_DNA"/>
</dbReference>
<evidence type="ECO:0000313" key="9">
    <source>
        <dbReference type="Proteomes" id="UP001629113"/>
    </source>
</evidence>
<feature type="domain" description="Polysaccharide lyase family 8 central" evidence="5">
    <location>
        <begin position="424"/>
        <end position="678"/>
    </location>
</feature>
<proteinExistence type="inferred from homology"/>
<keyword evidence="3" id="KW-0456">Lyase</keyword>
<dbReference type="InterPro" id="IPR011071">
    <property type="entry name" value="Lyase_8-like_C"/>
</dbReference>
<dbReference type="InterPro" id="IPR012970">
    <property type="entry name" value="Lyase_8_alpha_N"/>
</dbReference>
<evidence type="ECO:0000313" key="8">
    <source>
        <dbReference type="EMBL" id="KAL3428412.1"/>
    </source>
</evidence>
<dbReference type="SUPFAM" id="SSF49863">
    <property type="entry name" value="Hyaluronate lyase-like, C-terminal domain"/>
    <property type="match status" value="1"/>
</dbReference>
<dbReference type="Pfam" id="PF08124">
    <property type="entry name" value="Lyase_8_N"/>
    <property type="match status" value="1"/>
</dbReference>
<dbReference type="InterPro" id="IPR014718">
    <property type="entry name" value="GH-type_carb-bd"/>
</dbReference>
<comment type="similarity">
    <text evidence="1">Belongs to the polysaccharide lyase 8 family.</text>
</comment>
<dbReference type="PANTHER" id="PTHR38481">
    <property type="entry name" value="HYALURONATE LYASE"/>
    <property type="match status" value="1"/>
</dbReference>
<name>A0ABR4PYG5_9HELO</name>
<dbReference type="Pfam" id="PF02884">
    <property type="entry name" value="Lyase_8_C"/>
    <property type="match status" value="1"/>
</dbReference>
<evidence type="ECO:0000256" key="3">
    <source>
        <dbReference type="ARBA" id="ARBA00023239"/>
    </source>
</evidence>
<evidence type="ECO:0000259" key="7">
    <source>
        <dbReference type="Pfam" id="PF08124"/>
    </source>
</evidence>
<dbReference type="PANTHER" id="PTHR38481:SF1">
    <property type="entry name" value="HYALURONATE LYASE"/>
    <property type="match status" value="1"/>
</dbReference>
<keyword evidence="9" id="KW-1185">Reference proteome</keyword>
<dbReference type="Pfam" id="PF02278">
    <property type="entry name" value="Lyase_8"/>
    <property type="match status" value="1"/>
</dbReference>
<comment type="caution">
    <text evidence="8">The sequence shown here is derived from an EMBL/GenBank/DDBJ whole genome shotgun (WGS) entry which is preliminary data.</text>
</comment>
<evidence type="ECO:0000259" key="5">
    <source>
        <dbReference type="Pfam" id="PF02278"/>
    </source>
</evidence>
<feature type="compositionally biased region" description="Low complexity" evidence="4">
    <location>
        <begin position="30"/>
        <end position="41"/>
    </location>
</feature>
<dbReference type="Gene3D" id="1.50.10.100">
    <property type="entry name" value="Chondroitin AC/alginate lyase"/>
    <property type="match status" value="1"/>
</dbReference>
<feature type="domain" description="Polysaccharide lyase family 8 C-terminal" evidence="6">
    <location>
        <begin position="694"/>
        <end position="758"/>
    </location>
</feature>
<sequence length="810" mass="89379">MGSSQSRTIPSSPPPQQQPDKRRSSGNPASNLTTSDSSSPSFVGATTCTSAQFHGFHQLWSTAITGGGEHDLRDPEIRHAVQRLSATAEQHLASMQAGRAHLWPDLSPVQLSINFRKCYGRLRTIALAYSVDGTSVYHDAKVLKTILQSLDFINQEAYNSSTILNPDENWWNYKIGASKPLIDIGMILYEELGPERRQEYGLTISKIVGDLDARSLIGSNRANMCQVLIGASILMQDCDEFHRGRDALFDINGGGKNSLFGLVSSGEGFYEDGSYLSHHVYPYAGGYGLTHLLAVSQLAYVLEGSASALSPAEMSVIFKSIRETFAPFVFRGMIMGNVRGREISRKNDNDAHAGQLLIQVILRLIATASEPYKADFKSLVLAWHDEAPFVDMGDSSIVIASGIQKLRQSNGSVAVHDTGFQMLPMSDRVVFHQQNWSASLALSSTRIGRYETLNAENLRPSSQGDGFLQVYLDTDRAYFLDDYYATMDPHHTPGTTAGQNVQELAPYRSTAYHDWAGGLRWRNLGAASLEHLSHDKYVSAKKSWFFLANAILALGTSCNGTNGTEVHTTMEARKSRSGVSGLVVDGVSTDSSLFTSWKKTYAQASWAHLDGVGGYHFLDSAAITIERSTVAGRWSDINQYPDYAAFDALSIQEYTTIYRNHLVDPVGDSYAYALLPNVTAAATEQLAHRPAFFVLANSVRVQAVSFHRNQTYMATFWAPGQIRDLHALTPCQVGWGSSKFADREYTVSVSDPTQKLDRIALRLQSRSIGAVLFRDPEIAYTRANQSGVYVEVDTRNSHGRTYTIRFQRNK</sequence>
<evidence type="ECO:0000256" key="1">
    <source>
        <dbReference type="ARBA" id="ARBA00006699"/>
    </source>
</evidence>
<dbReference type="InterPro" id="IPR008929">
    <property type="entry name" value="Chondroitin_lyas"/>
</dbReference>
<feature type="region of interest" description="Disordered" evidence="4">
    <location>
        <begin position="1"/>
        <end position="43"/>
    </location>
</feature>
<reference evidence="8 9" key="1">
    <citation type="submission" date="2024-06" db="EMBL/GenBank/DDBJ databases">
        <title>Complete genome of Phlyctema vagabunda strain 19-DSS-EL-015.</title>
        <authorList>
            <person name="Fiorenzani C."/>
        </authorList>
    </citation>
    <scope>NUCLEOTIDE SEQUENCE [LARGE SCALE GENOMIC DNA]</scope>
    <source>
        <strain evidence="8 9">19-DSS-EL-015</strain>
    </source>
</reference>
<evidence type="ECO:0008006" key="10">
    <source>
        <dbReference type="Google" id="ProtNLM"/>
    </source>
</evidence>
<keyword evidence="2" id="KW-0732">Signal</keyword>
<organism evidence="8 9">
    <name type="scientific">Phlyctema vagabunda</name>
    <dbReference type="NCBI Taxonomy" id="108571"/>
    <lineage>
        <taxon>Eukaryota</taxon>
        <taxon>Fungi</taxon>
        <taxon>Dikarya</taxon>
        <taxon>Ascomycota</taxon>
        <taxon>Pezizomycotina</taxon>
        <taxon>Leotiomycetes</taxon>
        <taxon>Helotiales</taxon>
        <taxon>Dermateaceae</taxon>
        <taxon>Phlyctema</taxon>
    </lineage>
</organism>
<dbReference type="InterPro" id="IPR003159">
    <property type="entry name" value="Lyase_8_central_dom"/>
</dbReference>
<feature type="domain" description="Polysaccharide lyase 8 N-terminal alpha-helical" evidence="7">
    <location>
        <begin position="60"/>
        <end position="381"/>
    </location>
</feature>
<evidence type="ECO:0000256" key="4">
    <source>
        <dbReference type="SAM" id="MobiDB-lite"/>
    </source>
</evidence>
<dbReference type="Gene3D" id="2.60.220.10">
    <property type="entry name" value="Polysaccharide lyase family 8-like, C-terminal"/>
    <property type="match status" value="1"/>
</dbReference>
<feature type="compositionally biased region" description="Low complexity" evidence="4">
    <location>
        <begin position="1"/>
        <end position="10"/>
    </location>
</feature>
<evidence type="ECO:0000259" key="6">
    <source>
        <dbReference type="Pfam" id="PF02884"/>
    </source>
</evidence>
<dbReference type="InterPro" id="IPR038970">
    <property type="entry name" value="Lyase_8"/>
</dbReference>
<dbReference type="Proteomes" id="UP001629113">
    <property type="component" value="Unassembled WGS sequence"/>
</dbReference>
<dbReference type="InterPro" id="IPR004103">
    <property type="entry name" value="Lyase_8_C"/>
</dbReference>
<protein>
    <recommendedName>
        <fullName evidence="10">Hyaluronate lyase</fullName>
    </recommendedName>
</protein>
<dbReference type="SUPFAM" id="SSF48230">
    <property type="entry name" value="Chondroitin AC/alginate lyase"/>
    <property type="match status" value="1"/>
</dbReference>
<dbReference type="SUPFAM" id="SSF74650">
    <property type="entry name" value="Galactose mutarotase-like"/>
    <property type="match status" value="1"/>
</dbReference>
<dbReference type="InterPro" id="IPR011013">
    <property type="entry name" value="Gal_mutarotase_sf_dom"/>
</dbReference>
<accession>A0ABR4PYG5</accession>
<gene>
    <name evidence="8" type="ORF">PVAG01_01921</name>
</gene>